<dbReference type="EMBL" id="JBBMFM010000147">
    <property type="protein sequence ID" value="MEQ2428064.1"/>
    <property type="molecule type" value="Genomic_DNA"/>
</dbReference>
<organism evidence="1 2">
    <name type="scientific">Enterocloster hominis</name>
    <name type="common">ex Hitch et al. 2024</name>
    <dbReference type="NCBI Taxonomy" id="1917870"/>
    <lineage>
        <taxon>Bacteria</taxon>
        <taxon>Bacillati</taxon>
        <taxon>Bacillota</taxon>
        <taxon>Clostridia</taxon>
        <taxon>Lachnospirales</taxon>
        <taxon>Lachnospiraceae</taxon>
        <taxon>Enterocloster</taxon>
    </lineage>
</organism>
<dbReference type="Gene3D" id="3.80.10.10">
    <property type="entry name" value="Ribonuclease Inhibitor"/>
    <property type="match status" value="1"/>
</dbReference>
<evidence type="ECO:0000313" key="2">
    <source>
        <dbReference type="Proteomes" id="UP001454086"/>
    </source>
</evidence>
<dbReference type="Proteomes" id="UP001454086">
    <property type="component" value="Unassembled WGS sequence"/>
</dbReference>
<reference evidence="1 2" key="1">
    <citation type="submission" date="2024-03" db="EMBL/GenBank/DDBJ databases">
        <title>Human intestinal bacterial collection.</title>
        <authorList>
            <person name="Pauvert C."/>
            <person name="Hitch T.C.A."/>
            <person name="Clavel T."/>
        </authorList>
    </citation>
    <scope>NUCLEOTIDE SEQUENCE [LARGE SCALE GENOMIC DNA]</scope>
    <source>
        <strain evidence="1 2">CLA-SR-H021</strain>
    </source>
</reference>
<proteinExistence type="predicted"/>
<dbReference type="InterPro" id="IPR026906">
    <property type="entry name" value="LRR_5"/>
</dbReference>
<name>A0ABV1DCH0_9FIRM</name>
<comment type="caution">
    <text evidence="1">The sequence shown here is derived from an EMBL/GenBank/DDBJ whole genome shotgun (WGS) entry which is preliminary data.</text>
</comment>
<accession>A0ABV1DCH0</accession>
<sequence length="150" mass="16712">MEGLFTGTTQSGLVIENGVVKSGRNCEGRIEVPEGTVGIGAQAFYQNKKLTGLKLPQGLKRIGKYAVNGCVDLEYIEVPESVEELEEGALVKKLESNFGFTHVVETKEYYPQIRCVEGSFTDKAILEMKKKDGWDKSHSNEHIVELVYIR</sequence>
<dbReference type="RefSeq" id="WP_168164711.1">
    <property type="nucleotide sequence ID" value="NZ_JAJFDX010000001.1"/>
</dbReference>
<protein>
    <submittedName>
        <fullName evidence="1">Leucine-rich repeat protein</fullName>
    </submittedName>
</protein>
<keyword evidence="2" id="KW-1185">Reference proteome</keyword>
<evidence type="ECO:0000313" key="1">
    <source>
        <dbReference type="EMBL" id="MEQ2428064.1"/>
    </source>
</evidence>
<dbReference type="InterPro" id="IPR032675">
    <property type="entry name" value="LRR_dom_sf"/>
</dbReference>
<gene>
    <name evidence="1" type="ORF">WMQ36_24170</name>
</gene>
<dbReference type="Pfam" id="PF13306">
    <property type="entry name" value="LRR_5"/>
    <property type="match status" value="1"/>
</dbReference>